<protein>
    <submittedName>
        <fullName evidence="1">Type II-A CRISPR-associated protein Csn2</fullName>
    </submittedName>
</protein>
<dbReference type="Gene3D" id="3.40.50.11940">
    <property type="match status" value="1"/>
</dbReference>
<sequence>MKLSYSTHKPFEIEDGKINVVATDNQVVYRDLILGLKGQSDLLKVFDDDLNFTEINKSFDWAGDLMIQQDINKKYMPIILKKLFTTMPDQQRNRIHEATTSLDNAIQESLYLADLPVKVTYDFDLKKALKFTDTHLNQQTLDDPYDIIKTIIKIHKMCELKSCLAICNVAHYMVADQVKGLSEFLQDVIQPILLIEFTDMKQASFYSDCNFYYIDRDFVDWY</sequence>
<dbReference type="Proteomes" id="UP000707535">
    <property type="component" value="Unassembled WGS sequence"/>
</dbReference>
<gene>
    <name evidence="1" type="primary">csn2</name>
    <name evidence="1" type="ORF">K8V00_03805</name>
</gene>
<comment type="caution">
    <text evidence="1">The sequence shown here is derived from an EMBL/GenBank/DDBJ whole genome shotgun (WGS) entry which is preliminary data.</text>
</comment>
<name>A0A921F811_9LACO</name>
<dbReference type="EMBL" id="DYXG01000033">
    <property type="protein sequence ID" value="HJE96724.1"/>
    <property type="molecule type" value="Genomic_DNA"/>
</dbReference>
<dbReference type="AlphaFoldDB" id="A0A921F811"/>
<organism evidence="1 2">
    <name type="scientific">Ligilactobacillus acidipiscis</name>
    <dbReference type="NCBI Taxonomy" id="89059"/>
    <lineage>
        <taxon>Bacteria</taxon>
        <taxon>Bacillati</taxon>
        <taxon>Bacillota</taxon>
        <taxon>Bacilli</taxon>
        <taxon>Lactobacillales</taxon>
        <taxon>Lactobacillaceae</taxon>
        <taxon>Ligilactobacillus</taxon>
    </lineage>
</organism>
<dbReference type="CDD" id="cd12218">
    <property type="entry name" value="Csn2"/>
    <property type="match status" value="1"/>
</dbReference>
<dbReference type="NCBIfam" id="TIGR01866">
    <property type="entry name" value="cas_Csn2"/>
    <property type="match status" value="1"/>
</dbReference>
<dbReference type="InterPro" id="IPR038600">
    <property type="entry name" value="Csn2_sf"/>
</dbReference>
<dbReference type="InterPro" id="IPR010146">
    <property type="entry name" value="CRISPR-assoc_prot_Csn2-typ"/>
</dbReference>
<evidence type="ECO:0000313" key="2">
    <source>
        <dbReference type="Proteomes" id="UP000707535"/>
    </source>
</evidence>
<reference evidence="1" key="1">
    <citation type="journal article" date="2021" name="PeerJ">
        <title>Extensive microbial diversity within the chicken gut microbiome revealed by metagenomics and culture.</title>
        <authorList>
            <person name="Gilroy R."/>
            <person name="Ravi A."/>
            <person name="Getino M."/>
            <person name="Pursley I."/>
            <person name="Horton D.L."/>
            <person name="Alikhan N.F."/>
            <person name="Baker D."/>
            <person name="Gharbi K."/>
            <person name="Hall N."/>
            <person name="Watson M."/>
            <person name="Adriaenssens E.M."/>
            <person name="Foster-Nyarko E."/>
            <person name="Jarju S."/>
            <person name="Secka A."/>
            <person name="Antonio M."/>
            <person name="Oren A."/>
            <person name="Chaudhuri R.R."/>
            <person name="La Ragione R."/>
            <person name="Hildebrand F."/>
            <person name="Pallen M.J."/>
        </authorList>
    </citation>
    <scope>NUCLEOTIDE SEQUENCE</scope>
    <source>
        <strain evidence="1">CHK174-6876</strain>
    </source>
</reference>
<proteinExistence type="predicted"/>
<accession>A0A921F811</accession>
<evidence type="ECO:0000313" key="1">
    <source>
        <dbReference type="EMBL" id="HJE96724.1"/>
    </source>
</evidence>
<reference evidence="1" key="2">
    <citation type="submission" date="2021-09" db="EMBL/GenBank/DDBJ databases">
        <authorList>
            <person name="Gilroy R."/>
        </authorList>
    </citation>
    <scope>NUCLEOTIDE SEQUENCE</scope>
    <source>
        <strain evidence="1">CHK174-6876</strain>
    </source>
</reference>